<reference evidence="2 3" key="1">
    <citation type="journal article" date="2024" name="Ann. Entomol. Soc. Am.">
        <title>Genomic analyses of the southern and eastern yellowjacket wasps (Hymenoptera: Vespidae) reveal evolutionary signatures of social life.</title>
        <authorList>
            <person name="Catto M.A."/>
            <person name="Caine P.B."/>
            <person name="Orr S.E."/>
            <person name="Hunt B.G."/>
            <person name="Goodisman M.A.D."/>
        </authorList>
    </citation>
    <scope>NUCLEOTIDE SEQUENCE [LARGE SCALE GENOMIC DNA]</scope>
    <source>
        <strain evidence="2">232</strain>
        <tissue evidence="2">Head and thorax</tissue>
    </source>
</reference>
<organism evidence="2 3">
    <name type="scientific">Vespula maculifrons</name>
    <name type="common">Eastern yellow jacket</name>
    <name type="synonym">Wasp</name>
    <dbReference type="NCBI Taxonomy" id="7453"/>
    <lineage>
        <taxon>Eukaryota</taxon>
        <taxon>Metazoa</taxon>
        <taxon>Ecdysozoa</taxon>
        <taxon>Arthropoda</taxon>
        <taxon>Hexapoda</taxon>
        <taxon>Insecta</taxon>
        <taxon>Pterygota</taxon>
        <taxon>Neoptera</taxon>
        <taxon>Endopterygota</taxon>
        <taxon>Hymenoptera</taxon>
        <taxon>Apocrita</taxon>
        <taxon>Aculeata</taxon>
        <taxon>Vespoidea</taxon>
        <taxon>Vespidae</taxon>
        <taxon>Vespinae</taxon>
        <taxon>Vespula</taxon>
    </lineage>
</organism>
<evidence type="ECO:0000256" key="1">
    <source>
        <dbReference type="SAM" id="MobiDB-lite"/>
    </source>
</evidence>
<evidence type="ECO:0000313" key="2">
    <source>
        <dbReference type="EMBL" id="KAL2723649.1"/>
    </source>
</evidence>
<gene>
    <name evidence="2" type="ORF">V1477_018881</name>
</gene>
<dbReference type="EMBL" id="JAYRBN010000113">
    <property type="protein sequence ID" value="KAL2723649.1"/>
    <property type="molecule type" value="Genomic_DNA"/>
</dbReference>
<comment type="caution">
    <text evidence="2">The sequence shown here is derived from an EMBL/GenBank/DDBJ whole genome shotgun (WGS) entry which is preliminary data.</text>
</comment>
<feature type="region of interest" description="Disordered" evidence="1">
    <location>
        <begin position="1"/>
        <end position="35"/>
    </location>
</feature>
<dbReference type="AlphaFoldDB" id="A0ABD2ASP5"/>
<protein>
    <submittedName>
        <fullName evidence="2">Uncharacterized protein</fullName>
    </submittedName>
</protein>
<name>A0ABD2ASP5_VESMC</name>
<evidence type="ECO:0000313" key="3">
    <source>
        <dbReference type="Proteomes" id="UP001607303"/>
    </source>
</evidence>
<sequence>MQEDDLHLNSIRGKHKKLKYDGRPSRYSSNGKDVATERGRNFKNTLAPFKGGIRKRITSTADVKYFNNNGLVMFMQLSFFGNNNQYIS</sequence>
<dbReference type="Proteomes" id="UP001607303">
    <property type="component" value="Unassembled WGS sequence"/>
</dbReference>
<keyword evidence="3" id="KW-1185">Reference proteome</keyword>
<accession>A0ABD2ASP5</accession>
<proteinExistence type="predicted"/>